<feature type="chain" id="PRO_5016338582" evidence="1">
    <location>
        <begin position="21"/>
        <end position="307"/>
    </location>
</feature>
<name>A0A327W4M0_9BACT</name>
<dbReference type="PROSITE" id="PS51257">
    <property type="entry name" value="PROKAR_LIPOPROTEIN"/>
    <property type="match status" value="1"/>
</dbReference>
<accession>A0A327W4M0</accession>
<dbReference type="EMBL" id="QLMA01000002">
    <property type="protein sequence ID" value="RAJ85447.1"/>
    <property type="molecule type" value="Genomic_DNA"/>
</dbReference>
<dbReference type="Proteomes" id="UP000249819">
    <property type="component" value="Unassembled WGS sequence"/>
</dbReference>
<feature type="signal peptide" evidence="1">
    <location>
        <begin position="1"/>
        <end position="20"/>
    </location>
</feature>
<protein>
    <submittedName>
        <fullName evidence="2">Aspartyl protease</fullName>
    </submittedName>
</protein>
<dbReference type="CDD" id="cd05483">
    <property type="entry name" value="retropepsin_like_bacteria"/>
    <property type="match status" value="1"/>
</dbReference>
<dbReference type="GO" id="GO:0008233">
    <property type="term" value="F:peptidase activity"/>
    <property type="evidence" value="ECO:0007669"/>
    <property type="project" value="UniProtKB-KW"/>
</dbReference>
<proteinExistence type="predicted"/>
<evidence type="ECO:0000313" key="3">
    <source>
        <dbReference type="Proteomes" id="UP000249819"/>
    </source>
</evidence>
<dbReference type="SUPFAM" id="SSF50630">
    <property type="entry name" value="Acid proteases"/>
    <property type="match status" value="1"/>
</dbReference>
<dbReference type="InterPro" id="IPR021109">
    <property type="entry name" value="Peptidase_aspartic_dom_sf"/>
</dbReference>
<evidence type="ECO:0000313" key="2">
    <source>
        <dbReference type="EMBL" id="RAJ85447.1"/>
    </source>
</evidence>
<keyword evidence="3" id="KW-1185">Reference proteome</keyword>
<dbReference type="Pfam" id="PF13650">
    <property type="entry name" value="Asp_protease_2"/>
    <property type="match status" value="1"/>
</dbReference>
<organism evidence="2 3">
    <name type="scientific">Chitinophaga dinghuensis</name>
    <dbReference type="NCBI Taxonomy" id="1539050"/>
    <lineage>
        <taxon>Bacteria</taxon>
        <taxon>Pseudomonadati</taxon>
        <taxon>Bacteroidota</taxon>
        <taxon>Chitinophagia</taxon>
        <taxon>Chitinophagales</taxon>
        <taxon>Chitinophagaceae</taxon>
        <taxon>Chitinophaga</taxon>
    </lineage>
</organism>
<keyword evidence="1" id="KW-0732">Signal</keyword>
<gene>
    <name evidence="2" type="ORF">CLV59_102150</name>
</gene>
<sequence length="307" mass="34272">MWRIYWILIVIAAACTNASAQRKNASAEPDNTKPAGVIPFTLVNNHIVFPVTLSGSSDTLHFIFDSGAEVTVMNTRTAERLKVPSNRQAFMSGVNNGMIQVPVVTINALYIKDIRMPYVNAYLEDLRDLGTEKTSIDGVIGVALMRMYIIRIDYKNQQLQFFPNGKTKVTTAGQLMHFELNYTTPVVEASIKLPNGTALMGNYHVTTGGDYGVLFNWPFVEKYKLNTILPTINTDKVQDMAKVLYYINSSIPQLQMAGRSVSSVPVSYCKDVDDVGVFVEIAGAIGYDVWKHFTVTINYNKKELFLE</sequence>
<dbReference type="GO" id="GO:0006508">
    <property type="term" value="P:proteolysis"/>
    <property type="evidence" value="ECO:0007669"/>
    <property type="project" value="UniProtKB-KW"/>
</dbReference>
<dbReference type="Gene3D" id="2.40.70.10">
    <property type="entry name" value="Acid Proteases"/>
    <property type="match status" value="1"/>
</dbReference>
<keyword evidence="2" id="KW-0645">Protease</keyword>
<dbReference type="AlphaFoldDB" id="A0A327W4M0"/>
<dbReference type="InterPro" id="IPR034122">
    <property type="entry name" value="Retropepsin-like_bacterial"/>
</dbReference>
<evidence type="ECO:0000256" key="1">
    <source>
        <dbReference type="SAM" id="SignalP"/>
    </source>
</evidence>
<comment type="caution">
    <text evidence="2">The sequence shown here is derived from an EMBL/GenBank/DDBJ whole genome shotgun (WGS) entry which is preliminary data.</text>
</comment>
<reference evidence="2 3" key="1">
    <citation type="submission" date="2018-06" db="EMBL/GenBank/DDBJ databases">
        <title>Genomic Encyclopedia of Archaeal and Bacterial Type Strains, Phase II (KMG-II): from individual species to whole genera.</title>
        <authorList>
            <person name="Goeker M."/>
        </authorList>
    </citation>
    <scope>NUCLEOTIDE SEQUENCE [LARGE SCALE GENOMIC DNA]</scope>
    <source>
        <strain evidence="2 3">DSM 29821</strain>
    </source>
</reference>
<dbReference type="OrthoDB" id="3521766at2"/>
<keyword evidence="2" id="KW-0378">Hydrolase</keyword>
<dbReference type="RefSeq" id="WP_111591107.1">
    <property type="nucleotide sequence ID" value="NZ_QLMA01000002.1"/>
</dbReference>